<feature type="domain" description="MacB-like periplasmic core" evidence="9">
    <location>
        <begin position="25"/>
        <end position="248"/>
    </location>
</feature>
<proteinExistence type="inferred from homology"/>
<dbReference type="STRING" id="1763537.ULVI_05910"/>
<keyword evidence="6 7" id="KW-0472">Membrane</keyword>
<comment type="caution">
    <text evidence="10">The sequence shown here is derived from an EMBL/GenBank/DDBJ whole genome shotgun (WGS) entry which is preliminary data.</text>
</comment>
<keyword evidence="11" id="KW-1185">Reference proteome</keyword>
<evidence type="ECO:0000256" key="2">
    <source>
        <dbReference type="ARBA" id="ARBA00005236"/>
    </source>
</evidence>
<keyword evidence="5 7" id="KW-1133">Transmembrane helix</keyword>
<dbReference type="Proteomes" id="UP000077013">
    <property type="component" value="Unassembled WGS sequence"/>
</dbReference>
<accession>A0A167J2C7</accession>
<dbReference type="GO" id="GO:0098797">
    <property type="term" value="C:plasma membrane protein complex"/>
    <property type="evidence" value="ECO:0007669"/>
    <property type="project" value="TreeGrafter"/>
</dbReference>
<dbReference type="AlphaFoldDB" id="A0A167J2C7"/>
<comment type="similarity">
    <text evidence="2">Belongs to the ABC-4 integral membrane protein family. LolC/E subfamily.</text>
</comment>
<dbReference type="PANTHER" id="PTHR30489:SF0">
    <property type="entry name" value="LIPOPROTEIN-RELEASING SYSTEM TRANSMEMBRANE PROTEIN LOLE"/>
    <property type="match status" value="1"/>
</dbReference>
<name>A0A167J2C7_9FLAO</name>
<dbReference type="InterPro" id="IPR051447">
    <property type="entry name" value="Lipoprotein-release_system"/>
</dbReference>
<keyword evidence="3" id="KW-1003">Cell membrane</keyword>
<feature type="transmembrane region" description="Helical" evidence="7">
    <location>
        <begin position="279"/>
        <end position="306"/>
    </location>
</feature>
<evidence type="ECO:0000256" key="1">
    <source>
        <dbReference type="ARBA" id="ARBA00004651"/>
    </source>
</evidence>
<dbReference type="InterPro" id="IPR025857">
    <property type="entry name" value="MacB_PCD"/>
</dbReference>
<dbReference type="EMBL" id="LRXL01000026">
    <property type="protein sequence ID" value="OAB80270.1"/>
    <property type="molecule type" value="Genomic_DNA"/>
</dbReference>
<feature type="transmembrane region" description="Helical" evidence="7">
    <location>
        <begin position="21"/>
        <end position="49"/>
    </location>
</feature>
<sequence>MKFPLYIAKRYLFSRSSNNAINIITIIAALGVVVGAMALFIVLSGFAGLKDFSLQFTNVFDSDLKVLPASGKTLSFAVNTEESLNDIEGIASYTRVIEERVFLNFKGKNHIAYIKGVDENYGTVNPIDSILFHQEWFVPNREEVVIGLNTAHKLSLGVRDYSSLLEIYVPKPGTGQINALDPTNAFTKQNAIVSGIYAVNEDLNGKYVFSDLEFARTLLQLDSTTVSSVELKLTPTASEEKVRGDVEALFNGVGRQDIQIKNRIQQNDALYKMLNSENLVVYFVGTLVLIIAVFNIVGSLIMMILDKRKDIKTLHSMGAELKSVRKIFFWQGTIMTTLAGLFGILLGVIAVWGQLQFKYVNITSTLPYPVQLTLLNVLIVFVTITLLGIIASKIASSRVRSALLN</sequence>
<evidence type="ECO:0008006" key="12">
    <source>
        <dbReference type="Google" id="ProtNLM"/>
    </source>
</evidence>
<keyword evidence="4 7" id="KW-0812">Transmembrane</keyword>
<evidence type="ECO:0000313" key="10">
    <source>
        <dbReference type="EMBL" id="OAB80270.1"/>
    </source>
</evidence>
<evidence type="ECO:0000256" key="5">
    <source>
        <dbReference type="ARBA" id="ARBA00022989"/>
    </source>
</evidence>
<evidence type="ECO:0000256" key="4">
    <source>
        <dbReference type="ARBA" id="ARBA00022692"/>
    </source>
</evidence>
<reference evidence="10 11" key="1">
    <citation type="submission" date="2016-02" db="EMBL/GenBank/DDBJ databases">
        <title>Ulvibacter sp. LPB0005, isolated from Thais luteostoma.</title>
        <authorList>
            <person name="Shin S.-K."/>
            <person name="Yi H."/>
        </authorList>
    </citation>
    <scope>NUCLEOTIDE SEQUENCE [LARGE SCALE GENOMIC DNA]</scope>
    <source>
        <strain evidence="10 11">LPB0005</strain>
    </source>
</reference>
<evidence type="ECO:0000313" key="11">
    <source>
        <dbReference type="Proteomes" id="UP000077013"/>
    </source>
</evidence>
<evidence type="ECO:0000256" key="7">
    <source>
        <dbReference type="SAM" id="Phobius"/>
    </source>
</evidence>
<protein>
    <recommendedName>
        <fullName evidence="12">ABC transporter permease</fullName>
    </recommendedName>
</protein>
<dbReference type="PANTHER" id="PTHR30489">
    <property type="entry name" value="LIPOPROTEIN-RELEASING SYSTEM TRANSMEMBRANE PROTEIN LOLE"/>
    <property type="match status" value="1"/>
</dbReference>
<dbReference type="GO" id="GO:0044874">
    <property type="term" value="P:lipoprotein localization to outer membrane"/>
    <property type="evidence" value="ECO:0007669"/>
    <property type="project" value="TreeGrafter"/>
</dbReference>
<dbReference type="OrthoDB" id="1522724at2"/>
<dbReference type="Pfam" id="PF02687">
    <property type="entry name" value="FtsX"/>
    <property type="match status" value="1"/>
</dbReference>
<dbReference type="InterPro" id="IPR003838">
    <property type="entry name" value="ABC3_permease_C"/>
</dbReference>
<gene>
    <name evidence="10" type="ORF">ULVI_05910</name>
</gene>
<comment type="subcellular location">
    <subcellularLocation>
        <location evidence="1">Cell membrane</location>
        <topology evidence="1">Multi-pass membrane protein</topology>
    </subcellularLocation>
</comment>
<dbReference type="Pfam" id="PF12704">
    <property type="entry name" value="MacB_PCD"/>
    <property type="match status" value="1"/>
</dbReference>
<feature type="domain" description="ABC3 transporter permease C-terminal" evidence="8">
    <location>
        <begin position="283"/>
        <end position="401"/>
    </location>
</feature>
<feature type="transmembrane region" description="Helical" evidence="7">
    <location>
        <begin position="372"/>
        <end position="391"/>
    </location>
</feature>
<evidence type="ECO:0000256" key="3">
    <source>
        <dbReference type="ARBA" id="ARBA00022475"/>
    </source>
</evidence>
<organism evidence="10 11">
    <name type="scientific">Cochleicola gelatinilyticus</name>
    <dbReference type="NCBI Taxonomy" id="1763537"/>
    <lineage>
        <taxon>Bacteria</taxon>
        <taxon>Pseudomonadati</taxon>
        <taxon>Bacteroidota</taxon>
        <taxon>Flavobacteriia</taxon>
        <taxon>Flavobacteriales</taxon>
        <taxon>Flavobacteriaceae</taxon>
        <taxon>Cochleicola</taxon>
    </lineage>
</organism>
<evidence type="ECO:0000259" key="8">
    <source>
        <dbReference type="Pfam" id="PF02687"/>
    </source>
</evidence>
<evidence type="ECO:0000256" key="6">
    <source>
        <dbReference type="ARBA" id="ARBA00023136"/>
    </source>
</evidence>
<dbReference type="RefSeq" id="WP_068590677.1">
    <property type="nucleotide sequence ID" value="NZ_LRXL01000026.1"/>
</dbReference>
<evidence type="ECO:0000259" key="9">
    <source>
        <dbReference type="Pfam" id="PF12704"/>
    </source>
</evidence>
<feature type="transmembrane region" description="Helical" evidence="7">
    <location>
        <begin position="327"/>
        <end position="352"/>
    </location>
</feature>